<evidence type="ECO:0000256" key="10">
    <source>
        <dbReference type="ARBA" id="ARBA00023128"/>
    </source>
</evidence>
<evidence type="ECO:0000256" key="5">
    <source>
        <dbReference type="ARBA" id="ARBA00022692"/>
    </source>
</evidence>
<keyword evidence="8 13" id="KW-1133">Transmembrane helix</keyword>
<evidence type="ECO:0000256" key="4">
    <source>
        <dbReference type="ARBA" id="ARBA00022448"/>
    </source>
</evidence>
<evidence type="ECO:0000256" key="13">
    <source>
        <dbReference type="SAM" id="Phobius"/>
    </source>
</evidence>
<keyword evidence="4" id="KW-0813">Transport</keyword>
<dbReference type="PANTHER" id="PTHR12504:SF0">
    <property type="entry name" value="MITOCHONDRIAL IMPORT RECEPTOR SUBUNIT TOM22 HOMOLOG"/>
    <property type="match status" value="1"/>
</dbReference>
<evidence type="ECO:0000256" key="1">
    <source>
        <dbReference type="ARBA" id="ARBA00004572"/>
    </source>
</evidence>
<dbReference type="EMBL" id="CAXLJM020000041">
    <property type="protein sequence ID" value="CAL8109726.1"/>
    <property type="molecule type" value="Genomic_DNA"/>
</dbReference>
<evidence type="ECO:0000256" key="8">
    <source>
        <dbReference type="ARBA" id="ARBA00022989"/>
    </source>
</evidence>
<reference evidence="14 15" key="1">
    <citation type="submission" date="2024-08" db="EMBL/GenBank/DDBJ databases">
        <authorList>
            <person name="Cucini C."/>
            <person name="Frati F."/>
        </authorList>
    </citation>
    <scope>NUCLEOTIDE SEQUENCE [LARGE SCALE GENOMIC DNA]</scope>
</reference>
<evidence type="ECO:0000256" key="9">
    <source>
        <dbReference type="ARBA" id="ARBA00023010"/>
    </source>
</evidence>
<evidence type="ECO:0000256" key="2">
    <source>
        <dbReference type="ARBA" id="ARBA00009874"/>
    </source>
</evidence>
<keyword evidence="15" id="KW-1185">Reference proteome</keyword>
<keyword evidence="11 13" id="KW-0472">Membrane</keyword>
<feature type="transmembrane region" description="Helical" evidence="13">
    <location>
        <begin position="56"/>
        <end position="76"/>
    </location>
</feature>
<dbReference type="PANTHER" id="PTHR12504">
    <property type="entry name" value="MITOCHONDRIAL IMPORT RECEPTOR SUBUNIT TOM22"/>
    <property type="match status" value="1"/>
</dbReference>
<protein>
    <recommendedName>
        <fullName evidence="3">Mitochondrial import receptor subunit TOM22 homolog</fullName>
    </recommendedName>
</protein>
<keyword evidence="5 13" id="KW-0812">Transmembrane</keyword>
<dbReference type="InterPro" id="IPR005683">
    <property type="entry name" value="Tom22"/>
</dbReference>
<evidence type="ECO:0000313" key="15">
    <source>
        <dbReference type="Proteomes" id="UP001642540"/>
    </source>
</evidence>
<keyword evidence="12" id="KW-0675">Receptor</keyword>
<dbReference type="CDD" id="cd22884">
    <property type="entry name" value="TOM22"/>
    <property type="match status" value="1"/>
</dbReference>
<gene>
    <name evidence="14" type="ORF">ODALV1_LOCUS13632</name>
</gene>
<keyword evidence="10" id="KW-0496">Mitochondrion</keyword>
<name>A0ABP1QT02_9HEXA</name>
<evidence type="ECO:0000256" key="3">
    <source>
        <dbReference type="ARBA" id="ARBA00016229"/>
    </source>
</evidence>
<comment type="caution">
    <text evidence="14">The sequence shown here is derived from an EMBL/GenBank/DDBJ whole genome shotgun (WGS) entry which is preliminary data.</text>
</comment>
<proteinExistence type="inferred from homology"/>
<evidence type="ECO:0000313" key="14">
    <source>
        <dbReference type="EMBL" id="CAL8109726.1"/>
    </source>
</evidence>
<organism evidence="14 15">
    <name type="scientific">Orchesella dallaii</name>
    <dbReference type="NCBI Taxonomy" id="48710"/>
    <lineage>
        <taxon>Eukaryota</taxon>
        <taxon>Metazoa</taxon>
        <taxon>Ecdysozoa</taxon>
        <taxon>Arthropoda</taxon>
        <taxon>Hexapoda</taxon>
        <taxon>Collembola</taxon>
        <taxon>Entomobryomorpha</taxon>
        <taxon>Entomobryoidea</taxon>
        <taxon>Orchesellidae</taxon>
        <taxon>Orchesellinae</taxon>
        <taxon>Orchesella</taxon>
    </lineage>
</organism>
<keyword evidence="9" id="KW-0811">Translocation</keyword>
<keyword evidence="6" id="KW-1000">Mitochondrion outer membrane</keyword>
<sequence>MASEEDYLPEDELEESIAERLLGLTEMFPESVRNGAGKTIDVATRSLKKAYGWSRTGVWIFFSTAIIAVAPALFEVERFQMEEMQKMQQRQMLLGPNAAISR</sequence>
<dbReference type="Proteomes" id="UP001642540">
    <property type="component" value="Unassembled WGS sequence"/>
</dbReference>
<dbReference type="Pfam" id="PF04281">
    <property type="entry name" value="Tom22"/>
    <property type="match status" value="1"/>
</dbReference>
<keyword evidence="7" id="KW-0653">Protein transport</keyword>
<evidence type="ECO:0000256" key="11">
    <source>
        <dbReference type="ARBA" id="ARBA00023136"/>
    </source>
</evidence>
<accession>A0ABP1QT02</accession>
<evidence type="ECO:0000256" key="6">
    <source>
        <dbReference type="ARBA" id="ARBA00022787"/>
    </source>
</evidence>
<comment type="similarity">
    <text evidence="2">Belongs to the Tom22 family.</text>
</comment>
<comment type="subcellular location">
    <subcellularLocation>
        <location evidence="1">Mitochondrion outer membrane</location>
        <topology evidence="1">Single-pass membrane protein</topology>
    </subcellularLocation>
</comment>
<evidence type="ECO:0000256" key="7">
    <source>
        <dbReference type="ARBA" id="ARBA00022927"/>
    </source>
</evidence>
<evidence type="ECO:0000256" key="12">
    <source>
        <dbReference type="ARBA" id="ARBA00023170"/>
    </source>
</evidence>